<feature type="domain" description="Poly(A)-specific ribonuclease RNA-binding" evidence="2">
    <location>
        <begin position="551"/>
        <end position="621"/>
    </location>
</feature>
<dbReference type="InterPro" id="IPR012337">
    <property type="entry name" value="RNaseH-like_sf"/>
</dbReference>
<proteinExistence type="inferred from homology"/>
<gene>
    <name evidence="3" type="ORF">MACJ_001561</name>
</gene>
<protein>
    <submittedName>
        <fullName evidence="3">Poly(A)-specific ribonuclease</fullName>
        <ecNumber evidence="3">3.1.13.4</ecNumber>
    </submittedName>
</protein>
<dbReference type="CDD" id="cd02325">
    <property type="entry name" value="R3H"/>
    <property type="match status" value="1"/>
</dbReference>
<dbReference type="OrthoDB" id="414075at2759"/>
<dbReference type="InterPro" id="IPR036397">
    <property type="entry name" value="RNaseH_sf"/>
</dbReference>
<dbReference type="Gene3D" id="3.30.420.10">
    <property type="entry name" value="Ribonuclease H-like superfamily/Ribonuclease H"/>
    <property type="match status" value="2"/>
</dbReference>
<keyword evidence="3" id="KW-0378">Hydrolase</keyword>
<sequence length="632" mass="73265">MAHFLLRPRFHTHLNKFSSNIPKNDFSTLVITNILSQNRISSSYDEDSHIKLTNNRPRYIKTDGPFIGYNSLQSHNFTTNVTSKLNWDNHCRLIVDLIKESDFVALDVEYTGLHIKDERFIGVDKCYESHVSGAKKFIPCQIGLTMARFDGGTWKVTPASLFTIPPDCNIFSVNMSTLNFLKDNNFDFNNWIRHGICHLKPKEEEERKSLILSKLAHIDELTRGMNTENQEFKVNEYDLTNIQDLEDRKTVENVVKTVEFWLFSHDKKPLEFEVESAFLRLLIHSVISIKFPNIYSNSCKKDDKKVVRVYKSQLELLESDRATLLSELSEIDREVGLRILFDTISRHKKILVGHNCFYDILHVYQTFYGDLPETVESFKTEWLKVFPKVFDTKYISEFFHILNPQSSLKMLYESVLSNSTCRIEVETLPGTKWDITLPGSKRGVIDDIRDDGAADTIVKKFDEHDAGYDSFMTGLVFIHQLEEVIKSKNATLSNLVSTANSTDASSANRTNKTKTVPAVIDRVFSEVGNSVRLVKCQPSVLNMETQEDMSRHFYMFGFPNSWKKWEIMKIWSPLWVSVSWIDESSCWVVARNQEDVKNINLIYKMMKNPQFKLYNYGQYVERVRNNTPVVES</sequence>
<accession>A0A976M8D6</accession>
<reference evidence="3" key="1">
    <citation type="submission" date="2022-07" db="EMBL/GenBank/DDBJ databases">
        <title>Evaluation of T. orientalis genome assembly methods using nanopore sequencing and analysis of variation between genomes.</title>
        <authorList>
            <person name="Yam J."/>
            <person name="Micallef M.L."/>
            <person name="Liu M."/>
            <person name="Djordjevic S.P."/>
            <person name="Bogema D.R."/>
            <person name="Jenkins C."/>
        </authorList>
    </citation>
    <scope>NUCLEOTIDE SEQUENCE</scope>
    <source>
        <strain evidence="3">Fish Creek</strain>
    </source>
</reference>
<evidence type="ECO:0000259" key="2">
    <source>
        <dbReference type="Pfam" id="PF08675"/>
    </source>
</evidence>
<dbReference type="GO" id="GO:0003723">
    <property type="term" value="F:RNA binding"/>
    <property type="evidence" value="ECO:0007669"/>
    <property type="project" value="InterPro"/>
</dbReference>
<dbReference type="Gene3D" id="3.30.70.330">
    <property type="match status" value="1"/>
</dbReference>
<dbReference type="InterPro" id="IPR006941">
    <property type="entry name" value="RNase_CAF1"/>
</dbReference>
<comment type="similarity">
    <text evidence="1">Belongs to the CAF1 family.</text>
</comment>
<dbReference type="EMBL" id="CP056068">
    <property type="protein sequence ID" value="UKJ90627.1"/>
    <property type="molecule type" value="Genomic_DNA"/>
</dbReference>
<dbReference type="Proteomes" id="UP000244803">
    <property type="component" value="Chromosome 2"/>
</dbReference>
<dbReference type="EC" id="3.1.13.4" evidence="3"/>
<evidence type="ECO:0000313" key="4">
    <source>
        <dbReference type="Proteomes" id="UP000244803"/>
    </source>
</evidence>
<organism evidence="3 4">
    <name type="scientific">Theileria orientalis</name>
    <dbReference type="NCBI Taxonomy" id="68886"/>
    <lineage>
        <taxon>Eukaryota</taxon>
        <taxon>Sar</taxon>
        <taxon>Alveolata</taxon>
        <taxon>Apicomplexa</taxon>
        <taxon>Aconoidasida</taxon>
        <taxon>Piroplasmida</taxon>
        <taxon>Theileriidae</taxon>
        <taxon>Theileria</taxon>
    </lineage>
</organism>
<dbReference type="Pfam" id="PF08675">
    <property type="entry name" value="RNA_bind"/>
    <property type="match status" value="1"/>
</dbReference>
<evidence type="ECO:0000256" key="1">
    <source>
        <dbReference type="ARBA" id="ARBA00008372"/>
    </source>
</evidence>
<dbReference type="GO" id="GO:0046872">
    <property type="term" value="F:metal ion binding"/>
    <property type="evidence" value="ECO:0007669"/>
    <property type="project" value="InterPro"/>
</dbReference>
<dbReference type="InterPro" id="IPR051181">
    <property type="entry name" value="CAF1_poly(A)_ribonucleases"/>
</dbReference>
<dbReference type="GO" id="GO:0004535">
    <property type="term" value="F:poly(A)-specific ribonuclease activity"/>
    <property type="evidence" value="ECO:0007669"/>
    <property type="project" value="UniProtKB-EC"/>
</dbReference>
<dbReference type="InterPro" id="IPR012677">
    <property type="entry name" value="Nucleotide-bd_a/b_plait_sf"/>
</dbReference>
<evidence type="ECO:0000313" key="3">
    <source>
        <dbReference type="EMBL" id="UKJ90627.1"/>
    </source>
</evidence>
<dbReference type="SUPFAM" id="SSF53098">
    <property type="entry name" value="Ribonuclease H-like"/>
    <property type="match status" value="1"/>
</dbReference>
<dbReference type="GO" id="GO:0006402">
    <property type="term" value="P:mRNA catabolic process"/>
    <property type="evidence" value="ECO:0007669"/>
    <property type="project" value="InterPro"/>
</dbReference>
<dbReference type="InterPro" id="IPR014789">
    <property type="entry name" value="PolyA-riboNase_RNA-binding"/>
</dbReference>
<dbReference type="GO" id="GO:0005634">
    <property type="term" value="C:nucleus"/>
    <property type="evidence" value="ECO:0007669"/>
    <property type="project" value="InterPro"/>
</dbReference>
<dbReference type="InterPro" id="IPR036867">
    <property type="entry name" value="R3H_dom_sf"/>
</dbReference>
<name>A0A976M8D6_THEOR</name>
<dbReference type="SUPFAM" id="SSF82708">
    <property type="entry name" value="R3H domain"/>
    <property type="match status" value="1"/>
</dbReference>
<dbReference type="AlphaFoldDB" id="A0A976M8D6"/>
<dbReference type="PANTHER" id="PTHR15092:SF22">
    <property type="entry name" value="POLY(A)-SPECIFIC RIBONUCLEASE PNLDC1"/>
    <property type="match status" value="1"/>
</dbReference>
<dbReference type="PANTHER" id="PTHR15092">
    <property type="entry name" value="POLY A -SPECIFIC RIBONUCLEASE/TARGET OF EGR1, MEMBER 1"/>
    <property type="match status" value="1"/>
</dbReference>
<dbReference type="GO" id="GO:0005737">
    <property type="term" value="C:cytoplasm"/>
    <property type="evidence" value="ECO:0007669"/>
    <property type="project" value="InterPro"/>
</dbReference>
<dbReference type="Pfam" id="PF04857">
    <property type="entry name" value="CAF1"/>
    <property type="match status" value="1"/>
</dbReference>